<reference evidence="1 2" key="1">
    <citation type="submission" date="2023-07" db="EMBL/GenBank/DDBJ databases">
        <title>Sorghum-associated microbial communities from plants grown in Nebraska, USA.</title>
        <authorList>
            <person name="Schachtman D."/>
        </authorList>
    </citation>
    <scope>NUCLEOTIDE SEQUENCE [LARGE SCALE GENOMIC DNA]</scope>
    <source>
        <strain evidence="1 2">BE190</strain>
    </source>
</reference>
<evidence type="ECO:0000313" key="1">
    <source>
        <dbReference type="EMBL" id="MDR7091019.1"/>
    </source>
</evidence>
<comment type="caution">
    <text evidence="1">The sequence shown here is derived from an EMBL/GenBank/DDBJ whole genome shotgun (WGS) entry which is preliminary data.</text>
</comment>
<keyword evidence="2" id="KW-1185">Reference proteome</keyword>
<organism evidence="1 2">
    <name type="scientific">Cellvibrio fibrivorans</name>
    <dbReference type="NCBI Taxonomy" id="126350"/>
    <lineage>
        <taxon>Bacteria</taxon>
        <taxon>Pseudomonadati</taxon>
        <taxon>Pseudomonadota</taxon>
        <taxon>Gammaproteobacteria</taxon>
        <taxon>Cellvibrionales</taxon>
        <taxon>Cellvibrionaceae</taxon>
        <taxon>Cellvibrio</taxon>
    </lineage>
</organism>
<evidence type="ECO:0000313" key="2">
    <source>
        <dbReference type="Proteomes" id="UP001253595"/>
    </source>
</evidence>
<name>A0ABU1V0N4_9GAMM</name>
<accession>A0ABU1V0N4</accession>
<proteinExistence type="predicted"/>
<protein>
    <submittedName>
        <fullName evidence="1">Uncharacterized protein</fullName>
    </submittedName>
</protein>
<sequence length="114" mass="12732">MDNINRLAPATSQCVIKLDPFQYNYYQQSCIEIHSPDGEYLESIGYDIQKQIQAEQTTQLQEQIVLLQSLCEKIAQEVELPAQAIAGLGDLLFRVKGIVDRQADKSEAAFLAAS</sequence>
<dbReference type="RefSeq" id="WP_310073812.1">
    <property type="nucleotide sequence ID" value="NZ_JAVDVX010000005.1"/>
</dbReference>
<gene>
    <name evidence="1" type="ORF">J2X05_003045</name>
</gene>
<dbReference type="Proteomes" id="UP001253595">
    <property type="component" value="Unassembled WGS sequence"/>
</dbReference>
<dbReference type="EMBL" id="JAVDVX010000005">
    <property type="protein sequence ID" value="MDR7091019.1"/>
    <property type="molecule type" value="Genomic_DNA"/>
</dbReference>